<dbReference type="STRING" id="679901.Mzhil_1901"/>
<dbReference type="InterPro" id="IPR010001">
    <property type="entry name" value="BofA"/>
</dbReference>
<keyword evidence="1" id="KW-0472">Membrane</keyword>
<dbReference type="GeneID" id="10823545"/>
<dbReference type="Pfam" id="PF07441">
    <property type="entry name" value="BofA"/>
    <property type="match status" value="1"/>
</dbReference>
<proteinExistence type="predicted"/>
<dbReference type="KEGG" id="mzh:Mzhil_1901"/>
<evidence type="ECO:0008006" key="4">
    <source>
        <dbReference type="Google" id="ProtNLM"/>
    </source>
</evidence>
<dbReference type="Proteomes" id="UP000006622">
    <property type="component" value="Chromosome"/>
</dbReference>
<keyword evidence="1" id="KW-1133">Transmembrane helix</keyword>
<sequence>MIGIPEVTTIILAVLAALILYKLLKTVKSLVINAVLGLIVLVGANILFGLGIAYTWVVILICAIGGIFGALLIILLNLLGIAF</sequence>
<reference evidence="2" key="1">
    <citation type="submission" date="2010-07" db="EMBL/GenBank/DDBJ databases">
        <title>The complete genome of Methanosalsum zhilinae DSM 4017.</title>
        <authorList>
            <consortium name="US DOE Joint Genome Institute (JGI-PGF)"/>
            <person name="Lucas S."/>
            <person name="Copeland A."/>
            <person name="Lapidus A."/>
            <person name="Glavina del Rio T."/>
            <person name="Dalin E."/>
            <person name="Tice H."/>
            <person name="Bruce D."/>
            <person name="Goodwin L."/>
            <person name="Pitluck S."/>
            <person name="Kyrpides N."/>
            <person name="Mavromatis K."/>
            <person name="Ovchinnikova G."/>
            <person name="Daligault H."/>
            <person name="Detter J.C."/>
            <person name="Han C."/>
            <person name="Tapia R."/>
            <person name="Larimer F."/>
            <person name="Land M."/>
            <person name="Hauser L."/>
            <person name="Markowitz V."/>
            <person name="Cheng J.-F."/>
            <person name="Hugenholtz P."/>
            <person name="Woyke T."/>
            <person name="Wu D."/>
            <person name="Spring S."/>
            <person name="Schueler E."/>
            <person name="Brambilla E."/>
            <person name="Klenk H.-P."/>
            <person name="Eisen J.A."/>
        </authorList>
    </citation>
    <scope>NUCLEOTIDE SEQUENCE</scope>
    <source>
        <strain evidence="2">DSM 4017</strain>
    </source>
</reference>
<dbReference type="OrthoDB" id="121851at2157"/>
<dbReference type="AlphaFoldDB" id="F7XKG4"/>
<accession>F7XKG4</accession>
<gene>
    <name evidence="2" type="ordered locus">Mzhil_1901</name>
</gene>
<feature type="transmembrane region" description="Helical" evidence="1">
    <location>
        <begin position="6"/>
        <end position="24"/>
    </location>
</feature>
<keyword evidence="3" id="KW-1185">Reference proteome</keyword>
<name>F7XKG4_METZD</name>
<protein>
    <recommendedName>
        <fullName evidence="4">SigmaK-factor processing regulatory BofA</fullName>
    </recommendedName>
</protein>
<evidence type="ECO:0000256" key="1">
    <source>
        <dbReference type="SAM" id="Phobius"/>
    </source>
</evidence>
<evidence type="ECO:0000313" key="2">
    <source>
        <dbReference type="EMBL" id="AEH61736.1"/>
    </source>
</evidence>
<feature type="transmembrane region" description="Helical" evidence="1">
    <location>
        <begin position="31"/>
        <end position="50"/>
    </location>
</feature>
<dbReference type="RefSeq" id="WP_013899172.1">
    <property type="nucleotide sequence ID" value="NC_015676.1"/>
</dbReference>
<evidence type="ECO:0000313" key="3">
    <source>
        <dbReference type="Proteomes" id="UP000006622"/>
    </source>
</evidence>
<organism evidence="2 3">
    <name type="scientific">Methanosalsum zhilinae (strain DSM 4017 / NBRC 107636 / OCM 62 / WeN5)</name>
    <name type="common">Methanohalophilus zhilinae</name>
    <dbReference type="NCBI Taxonomy" id="679901"/>
    <lineage>
        <taxon>Archaea</taxon>
        <taxon>Methanobacteriati</taxon>
        <taxon>Methanobacteriota</taxon>
        <taxon>Stenosarchaea group</taxon>
        <taxon>Methanomicrobia</taxon>
        <taxon>Methanosarcinales</taxon>
        <taxon>Methanosarcinaceae</taxon>
        <taxon>Methanosalsum</taxon>
    </lineage>
</organism>
<dbReference type="EMBL" id="CP002101">
    <property type="protein sequence ID" value="AEH61736.1"/>
    <property type="molecule type" value="Genomic_DNA"/>
</dbReference>
<dbReference type="HOGENOM" id="CLU_172280_1_0_2"/>
<keyword evidence="1" id="KW-0812">Transmembrane</keyword>
<feature type="transmembrane region" description="Helical" evidence="1">
    <location>
        <begin position="56"/>
        <end position="79"/>
    </location>
</feature>